<evidence type="ECO:0000313" key="3">
    <source>
        <dbReference type="Proteomes" id="UP000516439"/>
    </source>
</evidence>
<sequence length="373" mass="43559">MNRLIIIGNGFDLAHGLKTSYCDFINNYLTNALNIFAESRFYDDPLLEITHINKHRYYTNIYPVPVTIESVYYSLSQLGPSTNTRVKYKSAILAHSINNTKFGKWVDLENEYFDQLKSLTSNAKQNGDYSSILTLNDQLNFIKLKLHEYLSMIELDLEHFEPSKEIFDLFHEQIDSDDIVLELSSTDISKTLFLNFNYTNTVEKYRGNRNYGASVSNKRVKIPDDINYIHGSLNTPGNPIIFGYGDEYDDDYLLFEKHKQNHLFTHIKSFSYFKTVNYHSLIRFLENDDYQVFIVGHSCGLSDRTMLKEIFEHSKCKSIKIFYYKRQDGSTDFTEKTYDLARHFTSKGEMRKKIVSEPNSKPFPQYTNPSAKK</sequence>
<proteinExistence type="predicted"/>
<keyword evidence="3" id="KW-1185">Reference proteome</keyword>
<name>A0ABX6TK43_9SPHI</name>
<dbReference type="InterPro" id="IPR025935">
    <property type="entry name" value="AbiH"/>
</dbReference>
<evidence type="ECO:0000256" key="1">
    <source>
        <dbReference type="SAM" id="MobiDB-lite"/>
    </source>
</evidence>
<dbReference type="EMBL" id="CP061171">
    <property type="protein sequence ID" value="QNR83595.1"/>
    <property type="molecule type" value="Genomic_DNA"/>
</dbReference>
<evidence type="ECO:0008006" key="4">
    <source>
        <dbReference type="Google" id="ProtNLM"/>
    </source>
</evidence>
<evidence type="ECO:0000313" key="2">
    <source>
        <dbReference type="EMBL" id="QNR83595.1"/>
    </source>
</evidence>
<feature type="region of interest" description="Disordered" evidence="1">
    <location>
        <begin position="351"/>
        <end position="373"/>
    </location>
</feature>
<protein>
    <recommendedName>
        <fullName evidence="4">Bacteriophage abortive infection AbiH</fullName>
    </recommendedName>
</protein>
<accession>A0ABX6TK43</accession>
<gene>
    <name evidence="2" type="ORF">H9N25_16790</name>
</gene>
<organism evidence="2 3">
    <name type="scientific">Pedobacter riviphilus</name>
    <dbReference type="NCBI Taxonomy" id="2766984"/>
    <lineage>
        <taxon>Bacteria</taxon>
        <taxon>Pseudomonadati</taxon>
        <taxon>Bacteroidota</taxon>
        <taxon>Sphingobacteriia</taxon>
        <taxon>Sphingobacteriales</taxon>
        <taxon>Sphingobacteriaceae</taxon>
        <taxon>Pedobacter</taxon>
    </lineage>
</organism>
<dbReference type="Proteomes" id="UP000516439">
    <property type="component" value="Chromosome"/>
</dbReference>
<dbReference type="RefSeq" id="WP_190326619.1">
    <property type="nucleotide sequence ID" value="NZ_CP061171.1"/>
</dbReference>
<dbReference type="Pfam" id="PF14253">
    <property type="entry name" value="AbiH"/>
    <property type="match status" value="1"/>
</dbReference>
<reference evidence="2 3" key="1">
    <citation type="submission" date="2020-09" db="EMBL/GenBank/DDBJ databases">
        <title>Pedobacter sp. SW-16 isolated from soil near Yeocheon.</title>
        <authorList>
            <person name="Im H.S."/>
            <person name="Joung Y."/>
            <person name="Lee S.-S."/>
        </authorList>
    </citation>
    <scope>NUCLEOTIDE SEQUENCE [LARGE SCALE GENOMIC DNA]</scope>
    <source>
        <strain evidence="2 3">SW-16</strain>
    </source>
</reference>